<keyword evidence="4" id="KW-1185">Reference proteome</keyword>
<feature type="compositionally biased region" description="Low complexity" evidence="1">
    <location>
        <begin position="96"/>
        <end position="106"/>
    </location>
</feature>
<dbReference type="InterPro" id="IPR012291">
    <property type="entry name" value="CBM2_carb-bd_dom_sf"/>
</dbReference>
<evidence type="ECO:0000256" key="1">
    <source>
        <dbReference type="SAM" id="MobiDB-lite"/>
    </source>
</evidence>
<proteinExistence type="predicted"/>
<feature type="domain" description="CBM2" evidence="2">
    <location>
        <begin position="116"/>
        <end position="224"/>
    </location>
</feature>
<dbReference type="Proteomes" id="UP000598146">
    <property type="component" value="Unassembled WGS sequence"/>
</dbReference>
<dbReference type="EMBL" id="JADQTO010000007">
    <property type="protein sequence ID" value="MBG0563101.1"/>
    <property type="molecule type" value="Genomic_DNA"/>
</dbReference>
<name>A0A931FZK9_9ACTN</name>
<feature type="region of interest" description="Disordered" evidence="1">
    <location>
        <begin position="51"/>
        <end position="123"/>
    </location>
</feature>
<dbReference type="Pfam" id="PF00553">
    <property type="entry name" value="CBM_2"/>
    <property type="match status" value="1"/>
</dbReference>
<dbReference type="GO" id="GO:0004553">
    <property type="term" value="F:hydrolase activity, hydrolyzing O-glycosyl compounds"/>
    <property type="evidence" value="ECO:0007669"/>
    <property type="project" value="InterPro"/>
</dbReference>
<feature type="compositionally biased region" description="Pro residues" evidence="1">
    <location>
        <begin position="107"/>
        <end position="117"/>
    </location>
</feature>
<evidence type="ECO:0000259" key="2">
    <source>
        <dbReference type="PROSITE" id="PS51173"/>
    </source>
</evidence>
<dbReference type="AlphaFoldDB" id="A0A931FZK9"/>
<dbReference type="Gene3D" id="2.60.40.290">
    <property type="match status" value="1"/>
</dbReference>
<gene>
    <name evidence="3" type="ORF">I4J89_16755</name>
</gene>
<dbReference type="RefSeq" id="WP_196414909.1">
    <property type="nucleotide sequence ID" value="NZ_JADQTO010000007.1"/>
</dbReference>
<dbReference type="GO" id="GO:0030247">
    <property type="term" value="F:polysaccharide binding"/>
    <property type="evidence" value="ECO:0007669"/>
    <property type="project" value="UniProtKB-UniRule"/>
</dbReference>
<organism evidence="3 4">
    <name type="scientific">Actinoplanes aureus</name>
    <dbReference type="NCBI Taxonomy" id="2792083"/>
    <lineage>
        <taxon>Bacteria</taxon>
        <taxon>Bacillati</taxon>
        <taxon>Actinomycetota</taxon>
        <taxon>Actinomycetes</taxon>
        <taxon>Micromonosporales</taxon>
        <taxon>Micromonosporaceae</taxon>
        <taxon>Actinoplanes</taxon>
    </lineage>
</organism>
<dbReference type="InterPro" id="IPR008965">
    <property type="entry name" value="CBM2/CBM3_carb-bd_dom_sf"/>
</dbReference>
<protein>
    <submittedName>
        <fullName evidence="3">Cellulose binding domain-containing protein</fullName>
    </submittedName>
</protein>
<dbReference type="SUPFAM" id="SSF49384">
    <property type="entry name" value="Carbohydrate-binding domain"/>
    <property type="match status" value="1"/>
</dbReference>
<sequence length="224" mass="22164">MPKHSARQFTTARLILGFAAAVLVALVGWVAVRAGGPAAADEPVIVQPPARQAVESAVAASVTSAPNVAASPSPSPSASLSRSPSPSPSPSRKKSPSPSKSSKVPASPSPSPSPAAPSPAGSLQVTYATGSAWRDGFTAGVRVVNNGSVARDFTVTISYASGTDLRIRGDWNASVSADGNRVTVRGGPLAPGASVTAGFQVTKGDDDSAKASGCTVVGGTCTVS</sequence>
<evidence type="ECO:0000313" key="3">
    <source>
        <dbReference type="EMBL" id="MBG0563101.1"/>
    </source>
</evidence>
<dbReference type="SMART" id="SM00637">
    <property type="entry name" value="CBD_II"/>
    <property type="match status" value="1"/>
</dbReference>
<dbReference type="InterPro" id="IPR001919">
    <property type="entry name" value="CBD2"/>
</dbReference>
<evidence type="ECO:0000313" key="4">
    <source>
        <dbReference type="Proteomes" id="UP000598146"/>
    </source>
</evidence>
<dbReference type="GO" id="GO:0005975">
    <property type="term" value="P:carbohydrate metabolic process"/>
    <property type="evidence" value="ECO:0007669"/>
    <property type="project" value="InterPro"/>
</dbReference>
<reference evidence="3" key="1">
    <citation type="submission" date="2020-11" db="EMBL/GenBank/DDBJ databases">
        <title>Isolation and identification of active actinomycetes.</title>
        <authorList>
            <person name="Sun X."/>
        </authorList>
    </citation>
    <scope>NUCLEOTIDE SEQUENCE</scope>
    <source>
        <strain evidence="3">NEAU-A11</strain>
    </source>
</reference>
<accession>A0A931FZK9</accession>
<comment type="caution">
    <text evidence="3">The sequence shown here is derived from an EMBL/GenBank/DDBJ whole genome shotgun (WGS) entry which is preliminary data.</text>
</comment>
<dbReference type="PROSITE" id="PS51173">
    <property type="entry name" value="CBM2"/>
    <property type="match status" value="1"/>
</dbReference>
<feature type="compositionally biased region" description="Low complexity" evidence="1">
    <location>
        <begin position="56"/>
        <end position="84"/>
    </location>
</feature>